<keyword evidence="1" id="KW-1133">Transmembrane helix</keyword>
<evidence type="ECO:0000313" key="4">
    <source>
        <dbReference type="Proteomes" id="UP000015453"/>
    </source>
</evidence>
<dbReference type="OrthoDB" id="1689567at2759"/>
<keyword evidence="4" id="KW-1185">Reference proteome</keyword>
<comment type="caution">
    <text evidence="3">The sequence shown here is derived from an EMBL/GenBank/DDBJ whole genome shotgun (WGS) entry which is preliminary data.</text>
</comment>
<evidence type="ECO:0000313" key="3">
    <source>
        <dbReference type="EMBL" id="EPS73081.1"/>
    </source>
</evidence>
<feature type="transmembrane region" description="Helical" evidence="1">
    <location>
        <begin position="97"/>
        <end position="115"/>
    </location>
</feature>
<accession>S8D6L7</accession>
<feature type="domain" description="CSC1/OSCA1-like N-terminal transmembrane" evidence="2">
    <location>
        <begin position="5"/>
        <end position="163"/>
    </location>
</feature>
<reference evidence="3 4" key="1">
    <citation type="journal article" date="2013" name="BMC Genomics">
        <title>The miniature genome of a carnivorous plant Genlisea aurea contains a low number of genes and short non-coding sequences.</title>
        <authorList>
            <person name="Leushkin E.V."/>
            <person name="Sutormin R.A."/>
            <person name="Nabieva E.R."/>
            <person name="Penin A.A."/>
            <person name="Kondrashov A.S."/>
            <person name="Logacheva M.D."/>
        </authorList>
    </citation>
    <scope>NUCLEOTIDE SEQUENCE [LARGE SCALE GENOMIC DNA]</scope>
</reference>
<dbReference type="AlphaFoldDB" id="S8D6L7"/>
<feature type="transmembrane region" description="Helical" evidence="1">
    <location>
        <begin position="6"/>
        <end position="27"/>
    </location>
</feature>
<dbReference type="PANTHER" id="PTHR13018:SF117">
    <property type="entry name" value="CSC1-LIKE PROTEIN RXW8"/>
    <property type="match status" value="1"/>
</dbReference>
<feature type="non-terminal residue" evidence="3">
    <location>
        <position position="164"/>
    </location>
</feature>
<organism evidence="3 4">
    <name type="scientific">Genlisea aurea</name>
    <dbReference type="NCBI Taxonomy" id="192259"/>
    <lineage>
        <taxon>Eukaryota</taxon>
        <taxon>Viridiplantae</taxon>
        <taxon>Streptophyta</taxon>
        <taxon>Embryophyta</taxon>
        <taxon>Tracheophyta</taxon>
        <taxon>Spermatophyta</taxon>
        <taxon>Magnoliopsida</taxon>
        <taxon>eudicotyledons</taxon>
        <taxon>Gunneridae</taxon>
        <taxon>Pentapetalae</taxon>
        <taxon>asterids</taxon>
        <taxon>lamiids</taxon>
        <taxon>Lamiales</taxon>
        <taxon>Lentibulariaceae</taxon>
        <taxon>Genlisea</taxon>
    </lineage>
</organism>
<gene>
    <name evidence="3" type="ORF">M569_01675</name>
</gene>
<sequence>MDLSALLTSAGINTAVSLALFSLYSVLRKQPSLVSVYFGQKLEQAQSKFQDPFCYWRLVPCASWIMKAWEASEEELYVAGGVDAVVFLRAVLFSIRIFTIAAIICLFFVLPFNYFGQQMEHKHIPAERLDVFTIDNVKEGSKWLWAHCLALYIISWCSCLLLYF</sequence>
<name>S8D6L7_9LAMI</name>
<dbReference type="EMBL" id="AUSU01000571">
    <property type="protein sequence ID" value="EPS73081.1"/>
    <property type="molecule type" value="Genomic_DNA"/>
</dbReference>
<feature type="transmembrane region" description="Helical" evidence="1">
    <location>
        <begin position="143"/>
        <end position="163"/>
    </location>
</feature>
<keyword evidence="1" id="KW-0812">Transmembrane</keyword>
<evidence type="ECO:0000256" key="1">
    <source>
        <dbReference type="SAM" id="Phobius"/>
    </source>
</evidence>
<dbReference type="InterPro" id="IPR032880">
    <property type="entry name" value="CSC1/OSCA1-like_N"/>
</dbReference>
<dbReference type="Proteomes" id="UP000015453">
    <property type="component" value="Unassembled WGS sequence"/>
</dbReference>
<dbReference type="InterPro" id="IPR045122">
    <property type="entry name" value="Csc1-like"/>
</dbReference>
<dbReference type="Pfam" id="PF13967">
    <property type="entry name" value="RSN1_TM"/>
    <property type="match status" value="1"/>
</dbReference>
<proteinExistence type="predicted"/>
<evidence type="ECO:0000259" key="2">
    <source>
        <dbReference type="Pfam" id="PF13967"/>
    </source>
</evidence>
<keyword evidence="1" id="KW-0472">Membrane</keyword>
<dbReference type="GO" id="GO:0005886">
    <property type="term" value="C:plasma membrane"/>
    <property type="evidence" value="ECO:0007669"/>
    <property type="project" value="TreeGrafter"/>
</dbReference>
<dbReference type="PANTHER" id="PTHR13018">
    <property type="entry name" value="PROBABLE MEMBRANE PROTEIN DUF221-RELATED"/>
    <property type="match status" value="1"/>
</dbReference>
<dbReference type="GO" id="GO:0005227">
    <property type="term" value="F:calcium-activated cation channel activity"/>
    <property type="evidence" value="ECO:0007669"/>
    <property type="project" value="InterPro"/>
</dbReference>
<protein>
    <recommendedName>
        <fullName evidence="2">CSC1/OSCA1-like N-terminal transmembrane domain-containing protein</fullName>
    </recommendedName>
</protein>